<comment type="similarity">
    <text evidence="1">Belongs to the ACBP family.</text>
</comment>
<dbReference type="PROSITE" id="PS51228">
    <property type="entry name" value="ACB_2"/>
    <property type="match status" value="1"/>
</dbReference>
<evidence type="ECO:0000259" key="3">
    <source>
        <dbReference type="PROSITE" id="PS51228"/>
    </source>
</evidence>
<dbReference type="OrthoDB" id="71307at2759"/>
<dbReference type="KEGG" id="mnt:21384036"/>
<dbReference type="Proteomes" id="UP000030645">
    <property type="component" value="Unassembled WGS sequence"/>
</dbReference>
<dbReference type="EMBL" id="KE622091">
    <property type="protein sequence ID" value="EXC42459.1"/>
    <property type="molecule type" value="Genomic_DNA"/>
</dbReference>
<dbReference type="eggNOG" id="KOG0817">
    <property type="taxonomic scope" value="Eukaryota"/>
</dbReference>
<accession>W9SED4</accession>
<protein>
    <submittedName>
        <fullName evidence="4">Acyl-CoA-binding domain-containing protein 2</fullName>
    </submittedName>
</protein>
<keyword evidence="5" id="KW-1185">Reference proteome</keyword>
<evidence type="ECO:0000313" key="4">
    <source>
        <dbReference type="EMBL" id="EXC42459.1"/>
    </source>
</evidence>
<dbReference type="STRING" id="981085.W9SED4"/>
<name>W9SED4_9ROSA</name>
<feature type="domain" description="ACB" evidence="3">
    <location>
        <begin position="1"/>
        <end position="23"/>
    </location>
</feature>
<dbReference type="InterPro" id="IPR000582">
    <property type="entry name" value="Acyl-CoA-binding_protein"/>
</dbReference>
<reference evidence="5" key="1">
    <citation type="submission" date="2013-01" db="EMBL/GenBank/DDBJ databases">
        <title>Draft Genome Sequence of a Mulberry Tree, Morus notabilis C.K. Schneid.</title>
        <authorList>
            <person name="He N."/>
            <person name="Zhao S."/>
        </authorList>
    </citation>
    <scope>NUCLEOTIDE SEQUENCE</scope>
</reference>
<dbReference type="GO" id="GO:0000062">
    <property type="term" value="F:fatty-acyl-CoA binding"/>
    <property type="evidence" value="ECO:0007669"/>
    <property type="project" value="InterPro"/>
</dbReference>
<gene>
    <name evidence="4" type="ORF">L484_000399</name>
</gene>
<dbReference type="AlphaFoldDB" id="W9SED4"/>
<organism evidence="4 5">
    <name type="scientific">Morus notabilis</name>
    <dbReference type="NCBI Taxonomy" id="981085"/>
    <lineage>
        <taxon>Eukaryota</taxon>
        <taxon>Viridiplantae</taxon>
        <taxon>Streptophyta</taxon>
        <taxon>Embryophyta</taxon>
        <taxon>Tracheophyta</taxon>
        <taxon>Spermatophyta</taxon>
        <taxon>Magnoliopsida</taxon>
        <taxon>eudicotyledons</taxon>
        <taxon>Gunneridae</taxon>
        <taxon>Pentapetalae</taxon>
        <taxon>rosids</taxon>
        <taxon>fabids</taxon>
        <taxon>Rosales</taxon>
        <taxon>Moraceae</taxon>
        <taxon>Moreae</taxon>
        <taxon>Morus</taxon>
    </lineage>
</organism>
<sequence>MPPEEAMQKYIDIVTELYPTWLAGSSVKSRDGDSDAASTGSKGPMGPVFSTFVYEEESGNDL</sequence>
<proteinExistence type="inferred from homology"/>
<evidence type="ECO:0000313" key="5">
    <source>
        <dbReference type="Proteomes" id="UP000030645"/>
    </source>
</evidence>
<evidence type="ECO:0000256" key="2">
    <source>
        <dbReference type="SAM" id="MobiDB-lite"/>
    </source>
</evidence>
<evidence type="ECO:0000256" key="1">
    <source>
        <dbReference type="ARBA" id="ARBA00005567"/>
    </source>
</evidence>
<feature type="region of interest" description="Disordered" evidence="2">
    <location>
        <begin position="25"/>
        <end position="62"/>
    </location>
</feature>